<comment type="caution">
    <text evidence="1">The sequence shown here is derived from an EMBL/GenBank/DDBJ whole genome shotgun (WGS) entry which is preliminary data.</text>
</comment>
<dbReference type="EMBL" id="BDOR01000002">
    <property type="protein sequence ID" value="GBF01230.1"/>
    <property type="molecule type" value="Genomic_DNA"/>
</dbReference>
<protein>
    <submittedName>
        <fullName evidence="1">AraC family transcriptional regulator</fullName>
    </submittedName>
</protein>
<proteinExistence type="predicted"/>
<name>A0ABQ0N847_9LACO</name>
<organism evidence="1 2">
    <name type="scientific">Lactiplantibacillus paraplantarum</name>
    <dbReference type="NCBI Taxonomy" id="60520"/>
    <lineage>
        <taxon>Bacteria</taxon>
        <taxon>Bacillati</taxon>
        <taxon>Bacillota</taxon>
        <taxon>Bacilli</taxon>
        <taxon>Lactobacillales</taxon>
        <taxon>Lactobacillaceae</taxon>
        <taxon>Lactiplantibacillus</taxon>
    </lineage>
</organism>
<dbReference type="Proteomes" id="UP000236162">
    <property type="component" value="Unassembled WGS sequence"/>
</dbReference>
<gene>
    <name evidence="1" type="ORF">LPPLD21_00734</name>
</gene>
<accession>A0ABQ0N847</accession>
<evidence type="ECO:0000313" key="2">
    <source>
        <dbReference type="Proteomes" id="UP000236162"/>
    </source>
</evidence>
<sequence>MAYVETINSNYQLKEDDFIGLHRNCLSNSPSSSSEFHIRFIVSHNFAELTLPESMWHCHQMIL</sequence>
<evidence type="ECO:0000313" key="1">
    <source>
        <dbReference type="EMBL" id="GBF01230.1"/>
    </source>
</evidence>
<dbReference type="RefSeq" id="WP_021730513.1">
    <property type="nucleotide sequence ID" value="NZ_CP032744.1"/>
</dbReference>
<keyword evidence="2" id="KW-1185">Reference proteome</keyword>
<reference evidence="1 2" key="1">
    <citation type="submission" date="2017-04" db="EMBL/GenBank/DDBJ databases">
        <title>In vitro and in silico characterization of Lactobacillus paraplantarum D2-1, a starter culture for soymilk fermentation.</title>
        <authorList>
            <person name="Endo A."/>
            <person name="Sasaki F."/>
            <person name="Maeno S."/>
            <person name="Kanesaki Y."/>
            <person name="Kubota E."/>
            <person name="Torres G.A."/>
            <person name="Tomita S."/>
            <person name="Nakagawa J."/>
        </authorList>
    </citation>
    <scope>NUCLEOTIDE SEQUENCE [LARGE SCALE GENOMIC DNA]</scope>
    <source>
        <strain evidence="1 2">D2-1</strain>
    </source>
</reference>